<evidence type="ECO:0000313" key="4">
    <source>
        <dbReference type="Proteomes" id="UP001054889"/>
    </source>
</evidence>
<dbReference type="AlphaFoldDB" id="A0AAV5FC45"/>
<reference evidence="3" key="1">
    <citation type="journal article" date="2018" name="DNA Res.">
        <title>Multiple hybrid de novo genome assembly of finger millet, an orphan allotetraploid crop.</title>
        <authorList>
            <person name="Hatakeyama M."/>
            <person name="Aluri S."/>
            <person name="Balachadran M.T."/>
            <person name="Sivarajan S.R."/>
            <person name="Patrignani A."/>
            <person name="Gruter S."/>
            <person name="Poveda L."/>
            <person name="Shimizu-Inatsugi R."/>
            <person name="Baeten J."/>
            <person name="Francoijs K.J."/>
            <person name="Nataraja K.N."/>
            <person name="Reddy Y.A.N."/>
            <person name="Phadnis S."/>
            <person name="Ravikumar R.L."/>
            <person name="Schlapbach R."/>
            <person name="Sreeman S.M."/>
            <person name="Shimizu K.K."/>
        </authorList>
    </citation>
    <scope>NUCLEOTIDE SEQUENCE</scope>
</reference>
<dbReference type="Proteomes" id="UP001054889">
    <property type="component" value="Unassembled WGS sequence"/>
</dbReference>
<dbReference type="GO" id="GO:0016125">
    <property type="term" value="P:sterol metabolic process"/>
    <property type="evidence" value="ECO:0007669"/>
    <property type="project" value="TreeGrafter"/>
</dbReference>
<evidence type="ECO:0000313" key="3">
    <source>
        <dbReference type="EMBL" id="GJN32487.1"/>
    </source>
</evidence>
<accession>A0AAV5FC45</accession>
<keyword evidence="4" id="KW-1185">Reference proteome</keyword>
<dbReference type="PANTHER" id="PTHR24286:SF335">
    <property type="entry name" value="OS07G0518100 PROTEIN"/>
    <property type="match status" value="1"/>
</dbReference>
<dbReference type="SUPFAM" id="SSF48264">
    <property type="entry name" value="Cytochrome P450"/>
    <property type="match status" value="1"/>
</dbReference>
<comment type="caution">
    <text evidence="3">The sequence shown here is derived from an EMBL/GenBank/DDBJ whole genome shotgun (WGS) entry which is preliminary data.</text>
</comment>
<dbReference type="PANTHER" id="PTHR24286">
    <property type="entry name" value="CYTOCHROME P450 26"/>
    <property type="match status" value="1"/>
</dbReference>
<reference evidence="3" key="2">
    <citation type="submission" date="2021-12" db="EMBL/GenBank/DDBJ databases">
        <title>Resequencing data analysis of finger millet.</title>
        <authorList>
            <person name="Hatakeyama M."/>
            <person name="Aluri S."/>
            <person name="Balachadran M.T."/>
            <person name="Sivarajan S.R."/>
            <person name="Poveda L."/>
            <person name="Shimizu-Inatsugi R."/>
            <person name="Schlapbach R."/>
            <person name="Sreeman S.M."/>
            <person name="Shimizu K.K."/>
        </authorList>
    </citation>
    <scope>NUCLEOTIDE SEQUENCE</scope>
</reference>
<keyword evidence="1" id="KW-0479">Metal-binding</keyword>
<dbReference type="GO" id="GO:0004497">
    <property type="term" value="F:monooxygenase activity"/>
    <property type="evidence" value="ECO:0007669"/>
    <property type="project" value="InterPro"/>
</dbReference>
<evidence type="ECO:0000256" key="1">
    <source>
        <dbReference type="ARBA" id="ARBA00022723"/>
    </source>
</evidence>
<dbReference type="Pfam" id="PF00067">
    <property type="entry name" value="p450"/>
    <property type="match status" value="1"/>
</dbReference>
<evidence type="ECO:0000256" key="2">
    <source>
        <dbReference type="ARBA" id="ARBA00023004"/>
    </source>
</evidence>
<dbReference type="GO" id="GO:0020037">
    <property type="term" value="F:heme binding"/>
    <property type="evidence" value="ECO:0007669"/>
    <property type="project" value="InterPro"/>
</dbReference>
<dbReference type="GO" id="GO:0016705">
    <property type="term" value="F:oxidoreductase activity, acting on paired donors, with incorporation or reduction of molecular oxygen"/>
    <property type="evidence" value="ECO:0007669"/>
    <property type="project" value="InterPro"/>
</dbReference>
<keyword evidence="2" id="KW-0408">Iron</keyword>
<protein>
    <submittedName>
        <fullName evidence="3">Uncharacterized protein</fullName>
    </submittedName>
</protein>
<dbReference type="InterPro" id="IPR001128">
    <property type="entry name" value="Cyt_P450"/>
</dbReference>
<organism evidence="3 4">
    <name type="scientific">Eleusine coracana subsp. coracana</name>
    <dbReference type="NCBI Taxonomy" id="191504"/>
    <lineage>
        <taxon>Eukaryota</taxon>
        <taxon>Viridiplantae</taxon>
        <taxon>Streptophyta</taxon>
        <taxon>Embryophyta</taxon>
        <taxon>Tracheophyta</taxon>
        <taxon>Spermatophyta</taxon>
        <taxon>Magnoliopsida</taxon>
        <taxon>Liliopsida</taxon>
        <taxon>Poales</taxon>
        <taxon>Poaceae</taxon>
        <taxon>PACMAD clade</taxon>
        <taxon>Chloridoideae</taxon>
        <taxon>Cynodonteae</taxon>
        <taxon>Eleusininae</taxon>
        <taxon>Eleusine</taxon>
    </lineage>
</organism>
<name>A0AAV5FC45_ELECO</name>
<dbReference type="InterPro" id="IPR036396">
    <property type="entry name" value="Cyt_P450_sf"/>
</dbReference>
<dbReference type="GO" id="GO:0005506">
    <property type="term" value="F:iron ion binding"/>
    <property type="evidence" value="ECO:0007669"/>
    <property type="project" value="InterPro"/>
</dbReference>
<dbReference type="EMBL" id="BQKI01000084">
    <property type="protein sequence ID" value="GJN32487.1"/>
    <property type="molecule type" value="Genomic_DNA"/>
</dbReference>
<dbReference type="Gene3D" id="1.10.630.10">
    <property type="entry name" value="Cytochrome P450"/>
    <property type="match status" value="1"/>
</dbReference>
<sequence>MKKQGPKTDDTSSVLMTFMIRHLASDADTLAAMVQEHDEVVKGKDDGEALTWEDLGKIKLTWRVALETLRVVPPIFGNFKAAIQDIEFGGYTIPKG</sequence>
<proteinExistence type="predicted"/>
<gene>
    <name evidence="3" type="primary">gb21001</name>
    <name evidence="3" type="ORF">PR202_gb21001</name>
</gene>